<keyword evidence="7" id="KW-0998">Cell outer membrane</keyword>
<evidence type="ECO:0000256" key="6">
    <source>
        <dbReference type="ARBA" id="ARBA00023136"/>
    </source>
</evidence>
<evidence type="ECO:0000313" key="9">
    <source>
        <dbReference type="Proteomes" id="UP000248882"/>
    </source>
</evidence>
<keyword evidence="9" id="KW-1185">Reference proteome</keyword>
<sequence length="509" mass="55995">MRISILVLSLFLFTGSMVVAQGGYFEDAYRFSQVIPGGSARIIGVGGTQWSLGGDVSNIAGNPAGLGFFRSSEASATIGYSNWGVNTNYLDQNRDYNTTNFSLPNVSFVMANPKGEFDRGAFKGGSFGFSIQRIANFNTEYGYNSDKAGETSIIDYYLQTANNGYNGAGIPENQIESFGITGLAYLTYQINPISFNEDGTPIQNPRQYDSFVLGFPNQAENIVQEGSSSQITIAYGANFNYKLFVGGSVGVRTLNFNSRKIYSENFFNEPLINSNLQENLFINGGGINLNLGLIYKPIDYLNLGFNFQSPTWYALNDEYSSSTIAVYDNYDYEPEGITLGTEEALSDIIISSYNLNTPLKIGAGATFFLGKSGFLSADVDWVDYSAARIKSRDFNVDSDNLEIQNLYASTVNFRLGAEFRLNNFRFRGGYGYYGDPIAESDYDRSTQQISGGLGMKINKFSIDFALINQKYNTLYSSYQVLDNQGNNIGPVAEIKNSQINGVLTLGLSF</sequence>
<name>A0A2W7RJE0_9BACT</name>
<dbReference type="PANTHER" id="PTHR35093">
    <property type="entry name" value="OUTER MEMBRANE PROTEIN NMB0088-RELATED"/>
    <property type="match status" value="1"/>
</dbReference>
<evidence type="ECO:0000256" key="7">
    <source>
        <dbReference type="ARBA" id="ARBA00023237"/>
    </source>
</evidence>
<protein>
    <submittedName>
        <fullName evidence="8">Long-subunit fatty acid transport protein</fullName>
    </submittedName>
</protein>
<dbReference type="OrthoDB" id="9765571at2"/>
<accession>A0A2W7RJE0</accession>
<dbReference type="GO" id="GO:0009279">
    <property type="term" value="C:cell outer membrane"/>
    <property type="evidence" value="ECO:0007669"/>
    <property type="project" value="UniProtKB-SubCell"/>
</dbReference>
<keyword evidence="6" id="KW-0472">Membrane</keyword>
<proteinExistence type="inferred from homology"/>
<dbReference type="EMBL" id="QKZT01000003">
    <property type="protein sequence ID" value="PZX55657.1"/>
    <property type="molecule type" value="Genomic_DNA"/>
</dbReference>
<dbReference type="PANTHER" id="PTHR35093:SF8">
    <property type="entry name" value="OUTER MEMBRANE PROTEIN NMB0088-RELATED"/>
    <property type="match status" value="1"/>
</dbReference>
<comment type="similarity">
    <text evidence="2">Belongs to the OmpP1/FadL family.</text>
</comment>
<dbReference type="GO" id="GO:0015483">
    <property type="term" value="F:long-chain fatty acid transporting porin activity"/>
    <property type="evidence" value="ECO:0007669"/>
    <property type="project" value="TreeGrafter"/>
</dbReference>
<evidence type="ECO:0000256" key="1">
    <source>
        <dbReference type="ARBA" id="ARBA00004571"/>
    </source>
</evidence>
<dbReference type="Proteomes" id="UP000248882">
    <property type="component" value="Unassembled WGS sequence"/>
</dbReference>
<keyword evidence="4" id="KW-0812">Transmembrane</keyword>
<reference evidence="8 9" key="1">
    <citation type="submission" date="2018-06" db="EMBL/GenBank/DDBJ databases">
        <title>Genomic Encyclopedia of Archaeal and Bacterial Type Strains, Phase II (KMG-II): from individual species to whole genera.</title>
        <authorList>
            <person name="Goeker M."/>
        </authorList>
    </citation>
    <scope>NUCLEOTIDE SEQUENCE [LARGE SCALE GENOMIC DNA]</scope>
    <source>
        <strain evidence="8 9">DSM 19830</strain>
    </source>
</reference>
<dbReference type="AlphaFoldDB" id="A0A2W7RJE0"/>
<keyword evidence="3" id="KW-1134">Transmembrane beta strand</keyword>
<dbReference type="SUPFAM" id="SSF56935">
    <property type="entry name" value="Porins"/>
    <property type="match status" value="1"/>
</dbReference>
<evidence type="ECO:0000313" key="8">
    <source>
        <dbReference type="EMBL" id="PZX55657.1"/>
    </source>
</evidence>
<gene>
    <name evidence="8" type="ORF">LV85_00882</name>
</gene>
<evidence type="ECO:0000256" key="5">
    <source>
        <dbReference type="ARBA" id="ARBA00022729"/>
    </source>
</evidence>
<dbReference type="Gene3D" id="2.40.160.60">
    <property type="entry name" value="Outer membrane protein transport protein (OMPP1/FadL/TodX)"/>
    <property type="match status" value="1"/>
</dbReference>
<organism evidence="8 9">
    <name type="scientific">Algoriphagus chordae</name>
    <dbReference type="NCBI Taxonomy" id="237019"/>
    <lineage>
        <taxon>Bacteria</taxon>
        <taxon>Pseudomonadati</taxon>
        <taxon>Bacteroidota</taxon>
        <taxon>Cytophagia</taxon>
        <taxon>Cytophagales</taxon>
        <taxon>Cyclobacteriaceae</taxon>
        <taxon>Algoriphagus</taxon>
    </lineage>
</organism>
<dbReference type="RefSeq" id="WP_111316969.1">
    <property type="nucleotide sequence ID" value="NZ_QKZT01000003.1"/>
</dbReference>
<evidence type="ECO:0000256" key="3">
    <source>
        <dbReference type="ARBA" id="ARBA00022452"/>
    </source>
</evidence>
<comment type="caution">
    <text evidence="8">The sequence shown here is derived from an EMBL/GenBank/DDBJ whole genome shotgun (WGS) entry which is preliminary data.</text>
</comment>
<comment type="subcellular location">
    <subcellularLocation>
        <location evidence="1">Cell outer membrane</location>
        <topology evidence="1">Multi-pass membrane protein</topology>
    </subcellularLocation>
</comment>
<keyword evidence="5" id="KW-0732">Signal</keyword>
<evidence type="ECO:0000256" key="4">
    <source>
        <dbReference type="ARBA" id="ARBA00022692"/>
    </source>
</evidence>
<evidence type="ECO:0000256" key="2">
    <source>
        <dbReference type="ARBA" id="ARBA00008163"/>
    </source>
</evidence>
<dbReference type="InterPro" id="IPR005017">
    <property type="entry name" value="OMPP1/FadL/TodX"/>
</dbReference>